<protein>
    <recommendedName>
        <fullName evidence="4">Lipoprotein</fullName>
    </recommendedName>
</protein>
<comment type="caution">
    <text evidence="2">The sequence shown here is derived from an EMBL/GenBank/DDBJ whole genome shotgun (WGS) entry which is preliminary data.</text>
</comment>
<organism evidence="2 3">
    <name type="scientific">Amazonocrinis nigriterrae CENA67</name>
    <dbReference type="NCBI Taxonomy" id="2794033"/>
    <lineage>
        <taxon>Bacteria</taxon>
        <taxon>Bacillati</taxon>
        <taxon>Cyanobacteriota</taxon>
        <taxon>Cyanophyceae</taxon>
        <taxon>Nostocales</taxon>
        <taxon>Nostocaceae</taxon>
        <taxon>Amazonocrinis</taxon>
        <taxon>Amazonocrinis nigriterrae</taxon>
    </lineage>
</organism>
<gene>
    <name evidence="2" type="ORF">I8748_34545</name>
</gene>
<feature type="chain" id="PRO_5035235600" description="Lipoprotein" evidence="1">
    <location>
        <begin position="18"/>
        <end position="276"/>
    </location>
</feature>
<dbReference type="AlphaFoldDB" id="A0A8J7I150"/>
<reference evidence="2 3" key="1">
    <citation type="journal article" date="2021" name="Int. J. Syst. Evol. Microbiol.">
        <title>Amazonocrinis nigriterrae gen. nov., sp. nov., Atlanticothrix silvestris gen. nov., sp. nov. and Dendronalium phyllosphericum gen. nov., sp. nov., nostocacean cyanobacteria from Brazilian environments.</title>
        <authorList>
            <person name="Alvarenga D.O."/>
            <person name="Andreote A.P.D."/>
            <person name="Branco L.H.Z."/>
            <person name="Delbaje E."/>
            <person name="Cruz R.B."/>
            <person name="Varani A.M."/>
            <person name="Fiore M.F."/>
        </authorList>
    </citation>
    <scope>NUCLEOTIDE SEQUENCE [LARGE SCALE GENOMIC DNA]</scope>
    <source>
        <strain evidence="2 3">CENA67</strain>
    </source>
</reference>
<keyword evidence="1" id="KW-0732">Signal</keyword>
<keyword evidence="3" id="KW-1185">Reference proteome</keyword>
<dbReference type="EMBL" id="JAECZC010000112">
    <property type="protein sequence ID" value="MBH8567212.1"/>
    <property type="molecule type" value="Genomic_DNA"/>
</dbReference>
<evidence type="ECO:0000313" key="3">
    <source>
        <dbReference type="Proteomes" id="UP000632766"/>
    </source>
</evidence>
<dbReference type="RefSeq" id="WP_198128936.1">
    <property type="nucleotide sequence ID" value="NZ_JAECZC010000112.1"/>
</dbReference>
<accession>A0A8J7I150</accession>
<sequence length="276" mass="31894">MKNFNQLLLIITTVMLASLTLTSCKQECEIKNQYPQKESVQLNDSIYNRVFGSKSCSPQKLVLRLPVNVNLKIEKHNKLLTSSIYTPRITNFVIFSSNNSNFYITRVDEYANGFIYSNKDTCLAWKWSNDNKQQVLHLSMDRNIQIRDPNIKSVIFLISLPLEIKEAGVGITLERYVRNTETSKVGLISNFKFNKEYPILKSLLRQKEKGRLNANDAFQEGKQVDRNVAGELSKISDINGVYLEHDLEPMIKEKYEKTYLDTPDYPACEIPKDFFN</sequence>
<name>A0A8J7I150_9NOST</name>
<feature type="signal peptide" evidence="1">
    <location>
        <begin position="1"/>
        <end position="17"/>
    </location>
</feature>
<dbReference type="Proteomes" id="UP000632766">
    <property type="component" value="Unassembled WGS sequence"/>
</dbReference>
<dbReference type="PROSITE" id="PS51257">
    <property type="entry name" value="PROKAR_LIPOPROTEIN"/>
    <property type="match status" value="1"/>
</dbReference>
<proteinExistence type="predicted"/>
<evidence type="ECO:0008006" key="4">
    <source>
        <dbReference type="Google" id="ProtNLM"/>
    </source>
</evidence>
<evidence type="ECO:0000256" key="1">
    <source>
        <dbReference type="SAM" id="SignalP"/>
    </source>
</evidence>
<evidence type="ECO:0000313" key="2">
    <source>
        <dbReference type="EMBL" id="MBH8567212.1"/>
    </source>
</evidence>